<keyword evidence="2" id="KW-1185">Reference proteome</keyword>
<dbReference type="RefSeq" id="WP_176899672.1">
    <property type="nucleotide sequence ID" value="NZ_JABKAV010000019.1"/>
</dbReference>
<evidence type="ECO:0000313" key="1">
    <source>
        <dbReference type="EMBL" id="NVO84998.1"/>
    </source>
</evidence>
<evidence type="ECO:0000313" key="2">
    <source>
        <dbReference type="Proteomes" id="UP000626554"/>
    </source>
</evidence>
<dbReference type="EMBL" id="JABKAV010000019">
    <property type="protein sequence ID" value="NVO84998.1"/>
    <property type="molecule type" value="Genomic_DNA"/>
</dbReference>
<proteinExistence type="predicted"/>
<protein>
    <submittedName>
        <fullName evidence="1">Uncharacterized protein</fullName>
    </submittedName>
</protein>
<gene>
    <name evidence="1" type="ORF">HW556_08905</name>
</gene>
<dbReference type="Proteomes" id="UP000626554">
    <property type="component" value="Unassembled WGS sequence"/>
</dbReference>
<name>A0ABX2Q218_9BACT</name>
<accession>A0ABX2Q218</accession>
<comment type="caution">
    <text evidence="1">The sequence shown here is derived from an EMBL/GenBank/DDBJ whole genome shotgun (WGS) entry which is preliminary data.</text>
</comment>
<sequence>MNDDMLVYFEETPFVGEYKDEKITIDRGSNGKQNIIYLEKSDELMVEKLGNYHRRK</sequence>
<organism evidence="1 2">
    <name type="scientific">Hymenobacter terrestris</name>
    <dbReference type="NCBI Taxonomy" id="2748310"/>
    <lineage>
        <taxon>Bacteria</taxon>
        <taxon>Pseudomonadati</taxon>
        <taxon>Bacteroidota</taxon>
        <taxon>Cytophagia</taxon>
        <taxon>Cytophagales</taxon>
        <taxon>Hymenobacteraceae</taxon>
        <taxon>Hymenobacter</taxon>
    </lineage>
</organism>
<reference evidence="1 2" key="1">
    <citation type="submission" date="2020-05" db="EMBL/GenBank/DDBJ databases">
        <title>Hymenobacter terrestris sp. nov. and Hymenobacter lapidiphilus sp. nov., isolated from regoliths in Antarctica.</title>
        <authorList>
            <person name="Sedlacek I."/>
            <person name="Pantucek R."/>
            <person name="Zeman M."/>
            <person name="Holochova P."/>
            <person name="Kralova S."/>
            <person name="Stankova E."/>
            <person name="Sedo O."/>
            <person name="Micenkova L."/>
            <person name="Svec P."/>
            <person name="Gupta V."/>
            <person name="Sood U."/>
            <person name="Korpole U.S."/>
            <person name="Lal R."/>
        </authorList>
    </citation>
    <scope>NUCLEOTIDE SEQUENCE [LARGE SCALE GENOMIC DNA]</scope>
    <source>
        <strain evidence="1 2">P5252</strain>
    </source>
</reference>